<keyword evidence="3" id="KW-1185">Reference proteome</keyword>
<feature type="signal peptide" evidence="1">
    <location>
        <begin position="1"/>
        <end position="20"/>
    </location>
</feature>
<feature type="chain" id="PRO_5045311541" description="Kazal-like domain-containing protein" evidence="1">
    <location>
        <begin position="21"/>
        <end position="249"/>
    </location>
</feature>
<accession>A0ABN8B272</accession>
<evidence type="ECO:0008006" key="4">
    <source>
        <dbReference type="Google" id="ProtNLM"/>
    </source>
</evidence>
<dbReference type="Proteomes" id="UP001153292">
    <property type="component" value="Chromosome 20"/>
</dbReference>
<reference evidence="2" key="1">
    <citation type="submission" date="2021-12" db="EMBL/GenBank/DDBJ databases">
        <authorList>
            <person name="King R."/>
        </authorList>
    </citation>
    <scope>NUCLEOTIDE SEQUENCE</scope>
</reference>
<dbReference type="EMBL" id="OU963913">
    <property type="protein sequence ID" value="CAH0402334.1"/>
    <property type="molecule type" value="Genomic_DNA"/>
</dbReference>
<evidence type="ECO:0000256" key="1">
    <source>
        <dbReference type="SAM" id="SignalP"/>
    </source>
</evidence>
<evidence type="ECO:0000313" key="2">
    <source>
        <dbReference type="EMBL" id="CAH0402334.1"/>
    </source>
</evidence>
<name>A0ABN8B272_CHISP</name>
<proteinExistence type="predicted"/>
<protein>
    <recommendedName>
        <fullName evidence="4">Kazal-like domain-containing protein</fullName>
    </recommendedName>
</protein>
<sequence length="249" mass="29077">MIFQQILIIVTLCIPLPSYQHFVWPLNMCVEADICNHTWIPECGKDINTGEMRLFIDECDVFEYNCDYEKRFEPVNYSACFVYQVGGCPTQAPCPSNPTCPNHRFHRAGDHYIYITQARRMLHASRGYPTLKVSLPHHMLHGKRRYTPIPKHRRKTAKKPQMVTKKMTQKKCSYSMTNDMKIPQTNKITKTKINKMTKPQTKSKQQTVILRKEIVIRNGNRWIKVIKGIPTKAMNTKSNKIKDDSDFLE</sequence>
<gene>
    <name evidence="2" type="ORF">CHILSU_LOCUS5578</name>
</gene>
<keyword evidence="1" id="KW-0732">Signal</keyword>
<organism evidence="2 3">
    <name type="scientific">Chilo suppressalis</name>
    <name type="common">Asiatic rice borer moth</name>
    <dbReference type="NCBI Taxonomy" id="168631"/>
    <lineage>
        <taxon>Eukaryota</taxon>
        <taxon>Metazoa</taxon>
        <taxon>Ecdysozoa</taxon>
        <taxon>Arthropoda</taxon>
        <taxon>Hexapoda</taxon>
        <taxon>Insecta</taxon>
        <taxon>Pterygota</taxon>
        <taxon>Neoptera</taxon>
        <taxon>Endopterygota</taxon>
        <taxon>Lepidoptera</taxon>
        <taxon>Glossata</taxon>
        <taxon>Ditrysia</taxon>
        <taxon>Pyraloidea</taxon>
        <taxon>Crambidae</taxon>
        <taxon>Crambinae</taxon>
        <taxon>Chilo</taxon>
    </lineage>
</organism>
<evidence type="ECO:0000313" key="3">
    <source>
        <dbReference type="Proteomes" id="UP001153292"/>
    </source>
</evidence>